<evidence type="ECO:0000256" key="11">
    <source>
        <dbReference type="ARBA" id="ARBA00033067"/>
    </source>
</evidence>
<proteinExistence type="inferred from homology"/>
<evidence type="ECO:0000256" key="1">
    <source>
        <dbReference type="ARBA" id="ARBA00000083"/>
    </source>
</evidence>
<accession>A0A9W5REI1</accession>
<protein>
    <recommendedName>
        <fullName evidence="6">UDP-glucose 4-epimerase</fullName>
        <ecNumber evidence="5">5.1.3.2</ecNumber>
    </recommendedName>
    <alternativeName>
        <fullName evidence="11">Galactowaldenase</fullName>
    </alternativeName>
    <alternativeName>
        <fullName evidence="10">UDP-galactose 4-epimerase</fullName>
    </alternativeName>
</protein>
<keyword evidence="8" id="KW-0413">Isomerase</keyword>
<dbReference type="AlphaFoldDB" id="A0A9W5REI1"/>
<dbReference type="Gene3D" id="3.40.50.720">
    <property type="entry name" value="NAD(P)-binding Rossmann-like Domain"/>
    <property type="match status" value="1"/>
</dbReference>
<evidence type="ECO:0000256" key="7">
    <source>
        <dbReference type="ARBA" id="ARBA00023027"/>
    </source>
</evidence>
<keyword evidence="14" id="KW-1185">Reference proteome</keyword>
<dbReference type="GO" id="GO:0033499">
    <property type="term" value="P:galactose catabolic process via UDP-galactose, Leloir pathway"/>
    <property type="evidence" value="ECO:0007669"/>
    <property type="project" value="TreeGrafter"/>
</dbReference>
<sequence>MIGGAGYIGAHVVRLLQQRGDEVVVVDDLSYGTKDRIGSAKLVQLDVADTASVEALLNAMVDEDVTAVIHFAARKQVGESVSRPAWYYQQNVGGMANVMLAMEKAGVNQMIFSSSAAVYGMPPVEVVDEDIEKHPINPYGETKFIGEWMMADCGRAWGLRWIGLRYFNVAGAGWDDLGDPATLNLIPMIFERLARGKAPAIFGTDYPTADGTCIRDYIHVMDLARAHIDALDALAAESELKHNVYNVGTGKGTSVREIVDACREVSGIKFEAEEQDRRAGDPPQLIGNARRITEDLGWNAEYDVAQIVKSAWSAWQAGPRKIDVAATNELFKNN</sequence>
<dbReference type="GO" id="GO:0003978">
    <property type="term" value="F:UDP-glucose 4-epimerase activity"/>
    <property type="evidence" value="ECO:0007669"/>
    <property type="project" value="UniProtKB-EC"/>
</dbReference>
<comment type="cofactor">
    <cofactor evidence="2">
        <name>NAD(+)</name>
        <dbReference type="ChEBI" id="CHEBI:57540"/>
    </cofactor>
</comment>
<comment type="catalytic activity">
    <reaction evidence="1">
        <text>UDP-alpha-D-glucose = UDP-alpha-D-galactose</text>
        <dbReference type="Rhea" id="RHEA:22168"/>
        <dbReference type="ChEBI" id="CHEBI:58885"/>
        <dbReference type="ChEBI" id="CHEBI:66914"/>
        <dbReference type="EC" id="5.1.3.2"/>
    </reaction>
</comment>
<evidence type="ECO:0000313" key="13">
    <source>
        <dbReference type="EMBL" id="EPD30840.1"/>
    </source>
</evidence>
<dbReference type="InterPro" id="IPR005886">
    <property type="entry name" value="UDP_G4E"/>
</dbReference>
<evidence type="ECO:0000256" key="2">
    <source>
        <dbReference type="ARBA" id="ARBA00001911"/>
    </source>
</evidence>
<dbReference type="InterPro" id="IPR001509">
    <property type="entry name" value="Epimerase_deHydtase"/>
</dbReference>
<comment type="caution">
    <text evidence="13">The sequence shown here is derived from an EMBL/GenBank/DDBJ whole genome shotgun (WGS) entry which is preliminary data.</text>
</comment>
<evidence type="ECO:0000256" key="5">
    <source>
        <dbReference type="ARBA" id="ARBA00013189"/>
    </source>
</evidence>
<dbReference type="InterPro" id="IPR036291">
    <property type="entry name" value="NAD(P)-bd_dom_sf"/>
</dbReference>
<evidence type="ECO:0000256" key="10">
    <source>
        <dbReference type="ARBA" id="ARBA00031367"/>
    </source>
</evidence>
<evidence type="ECO:0000313" key="14">
    <source>
        <dbReference type="Proteomes" id="UP000014387"/>
    </source>
</evidence>
<gene>
    <name evidence="13" type="ORF">HMPREF9238_00595</name>
</gene>
<dbReference type="NCBIfam" id="TIGR01179">
    <property type="entry name" value="galE"/>
    <property type="match status" value="1"/>
</dbReference>
<evidence type="ECO:0000256" key="3">
    <source>
        <dbReference type="ARBA" id="ARBA00004947"/>
    </source>
</evidence>
<name>A0A9W5REI1_9ACTO</name>
<comment type="similarity">
    <text evidence="4">Belongs to the NAD(P)-dependent epimerase/dehydratase family.</text>
</comment>
<evidence type="ECO:0000256" key="4">
    <source>
        <dbReference type="ARBA" id="ARBA00007637"/>
    </source>
</evidence>
<keyword evidence="7" id="KW-0520">NAD</keyword>
<evidence type="ECO:0000256" key="8">
    <source>
        <dbReference type="ARBA" id="ARBA00023235"/>
    </source>
</evidence>
<dbReference type="PANTHER" id="PTHR43725:SF53">
    <property type="entry name" value="UDP-ARABINOSE 4-EPIMERASE 1"/>
    <property type="match status" value="1"/>
</dbReference>
<dbReference type="Proteomes" id="UP000014387">
    <property type="component" value="Unassembled WGS sequence"/>
</dbReference>
<keyword evidence="9" id="KW-0119">Carbohydrate metabolism</keyword>
<reference evidence="13 14" key="1">
    <citation type="submission" date="2013-05" db="EMBL/GenBank/DDBJ databases">
        <title>The Genome Sequence of Actinomyces europaeus ACS-120-V-COL10B.</title>
        <authorList>
            <consortium name="The Broad Institute Genomics Platform"/>
            <person name="Earl A."/>
            <person name="Ward D."/>
            <person name="Feldgarden M."/>
            <person name="Gevers D."/>
            <person name="Saerens B."/>
            <person name="Vaneechoutte M."/>
            <person name="Walker B."/>
            <person name="Young S."/>
            <person name="Zeng Q."/>
            <person name="Gargeya S."/>
            <person name="Fitzgerald M."/>
            <person name="Haas B."/>
            <person name="Abouelleil A."/>
            <person name="Allen A.W."/>
            <person name="Alvarado L."/>
            <person name="Arachchi H.M."/>
            <person name="Berlin A.M."/>
            <person name="Chapman S.B."/>
            <person name="Gainer-Dewar J."/>
            <person name="Goldberg J."/>
            <person name="Griggs A."/>
            <person name="Gujja S."/>
            <person name="Hansen M."/>
            <person name="Howarth C."/>
            <person name="Imamovic A."/>
            <person name="Ireland A."/>
            <person name="Larimer J."/>
            <person name="McCowan C."/>
            <person name="Murphy C."/>
            <person name="Pearson M."/>
            <person name="Poon T.W."/>
            <person name="Priest M."/>
            <person name="Roberts A."/>
            <person name="Saif S."/>
            <person name="Shea T."/>
            <person name="Sisk P."/>
            <person name="Sykes S."/>
            <person name="Wortman J."/>
            <person name="Nusbaum C."/>
            <person name="Birren B."/>
        </authorList>
    </citation>
    <scope>NUCLEOTIDE SEQUENCE [LARGE SCALE GENOMIC DNA]</scope>
    <source>
        <strain evidence="13 14">ACS-120-V-Col10b</strain>
    </source>
</reference>
<dbReference type="EC" id="5.1.3.2" evidence="5"/>
<comment type="pathway">
    <text evidence="3">Carbohydrate metabolism; galactose metabolism.</text>
</comment>
<evidence type="ECO:0000256" key="6">
    <source>
        <dbReference type="ARBA" id="ARBA00018569"/>
    </source>
</evidence>
<evidence type="ECO:0000256" key="9">
    <source>
        <dbReference type="ARBA" id="ARBA00023277"/>
    </source>
</evidence>
<dbReference type="PANTHER" id="PTHR43725">
    <property type="entry name" value="UDP-GLUCOSE 4-EPIMERASE"/>
    <property type="match status" value="1"/>
</dbReference>
<dbReference type="Gene3D" id="3.90.25.10">
    <property type="entry name" value="UDP-galactose 4-epimerase, domain 1"/>
    <property type="match status" value="1"/>
</dbReference>
<dbReference type="EMBL" id="AGWN01000001">
    <property type="protein sequence ID" value="EPD30840.1"/>
    <property type="molecule type" value="Genomic_DNA"/>
</dbReference>
<organism evidence="13 14">
    <name type="scientific">Gleimia europaea ACS-120-V-Col10b</name>
    <dbReference type="NCBI Taxonomy" id="883069"/>
    <lineage>
        <taxon>Bacteria</taxon>
        <taxon>Bacillati</taxon>
        <taxon>Actinomycetota</taxon>
        <taxon>Actinomycetes</taxon>
        <taxon>Actinomycetales</taxon>
        <taxon>Actinomycetaceae</taxon>
        <taxon>Gleimia</taxon>
    </lineage>
</organism>
<dbReference type="Pfam" id="PF01370">
    <property type="entry name" value="Epimerase"/>
    <property type="match status" value="1"/>
</dbReference>
<evidence type="ECO:0000259" key="12">
    <source>
        <dbReference type="Pfam" id="PF01370"/>
    </source>
</evidence>
<feature type="domain" description="NAD-dependent epimerase/dehydratase" evidence="12">
    <location>
        <begin position="2"/>
        <end position="248"/>
    </location>
</feature>
<dbReference type="SUPFAM" id="SSF51735">
    <property type="entry name" value="NAD(P)-binding Rossmann-fold domains"/>
    <property type="match status" value="1"/>
</dbReference>